<organism evidence="1 2">
    <name type="scientific">Halomonas campaniensis</name>
    <dbReference type="NCBI Taxonomy" id="213554"/>
    <lineage>
        <taxon>Bacteria</taxon>
        <taxon>Pseudomonadati</taxon>
        <taxon>Pseudomonadota</taxon>
        <taxon>Gammaproteobacteria</taxon>
        <taxon>Oceanospirillales</taxon>
        <taxon>Halomonadaceae</taxon>
        <taxon>Halomonas</taxon>
    </lineage>
</organism>
<dbReference type="Gene3D" id="3.40.50.1820">
    <property type="entry name" value="alpha/beta hydrolase"/>
    <property type="match status" value="2"/>
</dbReference>
<accession>A0A7W5P959</accession>
<evidence type="ECO:0000313" key="1">
    <source>
        <dbReference type="EMBL" id="MBB3329303.1"/>
    </source>
</evidence>
<comment type="caution">
    <text evidence="1">The sequence shown here is derived from an EMBL/GenBank/DDBJ whole genome shotgun (WGS) entry which is preliminary data.</text>
</comment>
<dbReference type="Proteomes" id="UP000553442">
    <property type="component" value="Unassembled WGS sequence"/>
</dbReference>
<gene>
    <name evidence="1" type="ORF">BDK63_000139</name>
</gene>
<dbReference type="AlphaFoldDB" id="A0A7W5P959"/>
<evidence type="ECO:0000313" key="2">
    <source>
        <dbReference type="Proteomes" id="UP000553442"/>
    </source>
</evidence>
<reference evidence="1 2" key="1">
    <citation type="submission" date="2020-08" db="EMBL/GenBank/DDBJ databases">
        <title>Genomic Encyclopedia of Archaeal and Bacterial Type Strains, Phase II (KMG-II): from individual species to whole genera.</title>
        <authorList>
            <person name="Goeker M."/>
        </authorList>
    </citation>
    <scope>NUCLEOTIDE SEQUENCE [LARGE SCALE GENOMIC DNA]</scope>
    <source>
        <strain evidence="1 2">5AG</strain>
    </source>
</reference>
<dbReference type="RefSeq" id="WP_183329389.1">
    <property type="nucleotide sequence ID" value="NZ_JACHZF010000001.1"/>
</dbReference>
<protein>
    <submittedName>
        <fullName evidence="1">Pimeloyl-ACP methyl ester carboxylesterase</fullName>
    </submittedName>
</protein>
<dbReference type="EMBL" id="JACHZF010000001">
    <property type="protein sequence ID" value="MBB3329303.1"/>
    <property type="molecule type" value="Genomic_DNA"/>
</dbReference>
<name>A0A7W5P959_9GAMM</name>
<keyword evidence="2" id="KW-1185">Reference proteome</keyword>
<dbReference type="SUPFAM" id="SSF53474">
    <property type="entry name" value="alpha/beta-Hydrolases"/>
    <property type="match status" value="1"/>
</dbReference>
<dbReference type="InterPro" id="IPR029058">
    <property type="entry name" value="AB_hydrolase_fold"/>
</dbReference>
<sequence>MREDDTPHRRRRGPLGLLPGLLLGLLLTGCSALERQHEALLVLGDLAAGEGPSRLKQRVPSPDREGLTYAVEGRGYVADLYHPPSPRRGTLVLVHGLTDAGRRDPRLMDFARTLARAGFTVLVPELDGLRDFSVGMREVEGIADAVRHATATLPMAGEGPALAAISFATGPALLAAMQPDIAQRVRFVIAVGGYYDLTDMLRYATTGEDRGGAGLRAPPPQRDLRWAMLQSQLHTLEDAGDRQRLAALARRRLAGDEGPAPELADLGDQGRALLALVVNRDPARVTSLLAALPPSLRDAFDALDLASRDLDALAARLVLVHGPDDRVVPISHSRRLRDALPAGQARLFEAGGLGHVEVSSHWRDAWTLWRAIHHVLRLGEVESTNR</sequence>
<proteinExistence type="predicted"/>
<dbReference type="PROSITE" id="PS51257">
    <property type="entry name" value="PROKAR_LIPOPROTEIN"/>
    <property type="match status" value="1"/>
</dbReference>